<comment type="caution">
    <text evidence="2">The sequence shown here is derived from an EMBL/GenBank/DDBJ whole genome shotgun (WGS) entry which is preliminary data.</text>
</comment>
<evidence type="ECO:0000313" key="2">
    <source>
        <dbReference type="EMBL" id="MBO3732637.1"/>
    </source>
</evidence>
<keyword evidence="3" id="KW-1185">Reference proteome</keyword>
<evidence type="ECO:0000256" key="1">
    <source>
        <dbReference type="SAM" id="Phobius"/>
    </source>
</evidence>
<evidence type="ECO:0000313" key="3">
    <source>
        <dbReference type="Proteomes" id="UP000681341"/>
    </source>
</evidence>
<dbReference type="RefSeq" id="WP_208495422.1">
    <property type="nucleotide sequence ID" value="NZ_JAGFNP010000003.1"/>
</dbReference>
<gene>
    <name evidence="2" type="ORF">J5V16_07365</name>
</gene>
<dbReference type="Proteomes" id="UP000681341">
    <property type="component" value="Unassembled WGS sequence"/>
</dbReference>
<sequence>MSRKKQSFLVKNWGYLLLVLAIVFWASRDIGPGLALIAFLLTGVWTLTLAPLWCGAETRSGDSCRKNSYGLLMGCSLRQHRWQKLQDLFNVKRIREAFAGWFTGPQNRIAVCGLALSVLGTFVTPTQFLMALK</sequence>
<dbReference type="EMBL" id="JAGFNP010000003">
    <property type="protein sequence ID" value="MBO3732637.1"/>
    <property type="molecule type" value="Genomic_DNA"/>
</dbReference>
<reference evidence="2 3" key="1">
    <citation type="submission" date="2021-03" db="EMBL/GenBank/DDBJ databases">
        <title>Glycomyces sp. nov., a novel actinomycete isolated from soil.</title>
        <authorList>
            <person name="Yang X."/>
            <person name="Xu X."/>
        </authorList>
    </citation>
    <scope>NUCLEOTIDE SEQUENCE [LARGE SCALE GENOMIC DNA]</scope>
    <source>
        <strain evidence="2 3">NEAU-S30</strain>
    </source>
</reference>
<protein>
    <submittedName>
        <fullName evidence="2">Uncharacterized protein</fullName>
    </submittedName>
</protein>
<proteinExistence type="predicted"/>
<keyword evidence="1" id="KW-0812">Transmembrane</keyword>
<keyword evidence="1" id="KW-1133">Transmembrane helix</keyword>
<feature type="transmembrane region" description="Helical" evidence="1">
    <location>
        <begin position="34"/>
        <end position="56"/>
    </location>
</feature>
<name>A0ABS3U1I1_9ACTN</name>
<feature type="transmembrane region" description="Helical" evidence="1">
    <location>
        <begin position="12"/>
        <end position="28"/>
    </location>
</feature>
<keyword evidence="1" id="KW-0472">Membrane</keyword>
<organism evidence="2 3">
    <name type="scientific">Glycomyces niveus</name>
    <dbReference type="NCBI Taxonomy" id="2820287"/>
    <lineage>
        <taxon>Bacteria</taxon>
        <taxon>Bacillati</taxon>
        <taxon>Actinomycetota</taxon>
        <taxon>Actinomycetes</taxon>
        <taxon>Glycomycetales</taxon>
        <taxon>Glycomycetaceae</taxon>
        <taxon>Glycomyces</taxon>
    </lineage>
</organism>
<accession>A0ABS3U1I1</accession>